<dbReference type="EMBL" id="CYXR01000010">
    <property type="protein sequence ID" value="CUM93784.1"/>
    <property type="molecule type" value="Genomic_DNA"/>
</dbReference>
<organism evidence="1 2">
    <name type="scientific">Coprococcus comes</name>
    <dbReference type="NCBI Taxonomy" id="410072"/>
    <lineage>
        <taxon>Bacteria</taxon>
        <taxon>Bacillati</taxon>
        <taxon>Bacillota</taxon>
        <taxon>Clostridia</taxon>
        <taxon>Lachnospirales</taxon>
        <taxon>Lachnospiraceae</taxon>
        <taxon>Coprococcus</taxon>
    </lineage>
</organism>
<reference evidence="1 2" key="1">
    <citation type="submission" date="2015-09" db="EMBL/GenBank/DDBJ databases">
        <authorList>
            <consortium name="Pathogen Informatics"/>
        </authorList>
    </citation>
    <scope>NUCLEOTIDE SEQUENCE [LARGE SCALE GENOMIC DNA]</scope>
    <source>
        <strain evidence="1 2">2789STDY5834962</strain>
    </source>
</reference>
<evidence type="ECO:0000313" key="1">
    <source>
        <dbReference type="EMBL" id="CUM93784.1"/>
    </source>
</evidence>
<sequence>MNRKEWIDYINKQLDNRAELLRKIHDELLGLERIEERYVKSEREDEDTVCLKVDDKSFAANIQITSKDIYKICVAEEIEPAEAIKKIIEEKIKEK</sequence>
<proteinExistence type="predicted"/>
<evidence type="ECO:0000313" key="2">
    <source>
        <dbReference type="Proteomes" id="UP000095727"/>
    </source>
</evidence>
<dbReference type="Proteomes" id="UP000095727">
    <property type="component" value="Unassembled WGS sequence"/>
</dbReference>
<name>A0A173SST4_9FIRM</name>
<dbReference type="AlphaFoldDB" id="A0A173SST4"/>
<protein>
    <submittedName>
        <fullName evidence="1">Uncharacterized protein</fullName>
    </submittedName>
</protein>
<gene>
    <name evidence="1" type="ORF">ERS852574_01691</name>
</gene>
<accession>A0A173SST4</accession>
<dbReference type="RefSeq" id="WP_055156672.1">
    <property type="nucleotide sequence ID" value="NZ_CYXR01000010.1"/>
</dbReference>